<dbReference type="PIR" id="T44532">
    <property type="entry name" value="T44532"/>
</dbReference>
<dbReference type="AlphaFoldDB" id="Q9R3B4"/>
<organism evidence="2">
    <name type="scientific">Pseudomonas aeruginosa</name>
    <dbReference type="NCBI Taxonomy" id="287"/>
    <lineage>
        <taxon>Bacteria</taxon>
        <taxon>Pseudomonadati</taxon>
        <taxon>Pseudomonadota</taxon>
        <taxon>Gammaproteobacteria</taxon>
        <taxon>Pseudomonadales</taxon>
        <taxon>Pseudomonadaceae</taxon>
        <taxon>Pseudomonas</taxon>
    </lineage>
</organism>
<sequence>MGAGTHPVVGDRRCRCRLLGCRGHGKALRHLEGRSAVHADAPSRSFILSPTCFRYGGVVQGVIAMSRDTHSPFPRRGTQVAEPAPRICHVPSIRPSGVGHAREAFHG</sequence>
<evidence type="ECO:0000313" key="1">
    <source>
        <dbReference type="EMBL" id="BAA83133.1"/>
    </source>
</evidence>
<dbReference type="EMBL" id="AB030825">
    <property type="protein sequence ID" value="BAA83147.1"/>
    <property type="molecule type" value="Genomic_DNA"/>
</dbReference>
<proteinExistence type="predicted"/>
<evidence type="ECO:0000313" key="2">
    <source>
        <dbReference type="EMBL" id="BAA83147.1"/>
    </source>
</evidence>
<protein>
    <submittedName>
        <fullName evidence="2">Uncharacterized protein</fullName>
    </submittedName>
</protein>
<reference evidence="2" key="1">
    <citation type="journal article" date="2000" name="Mol. Microbiol.">
        <title>The R-type pyocin of Pseudomonas aeruginosa is related to P2 phage, and the F-type is related to lambda phage.</title>
        <authorList>
            <person name="Nakayama K."/>
            <person name="Takashima K."/>
            <person name="Ishihara H."/>
            <person name="Shinomiya T."/>
            <person name="Kageyama M."/>
            <person name="Kanaya S."/>
            <person name="Ohnishi M."/>
            <person name="Murata T."/>
            <person name="Mori H."/>
            <person name="Hayashi T."/>
        </authorList>
    </citation>
    <scope>NUCLEOTIDE SEQUENCE</scope>
    <source>
        <strain evidence="2">PAO1</strain>
        <strain evidence="1">PML14</strain>
    </source>
</reference>
<dbReference type="EMBL" id="AB030826">
    <property type="protein sequence ID" value="BAA83133.1"/>
    <property type="molecule type" value="Genomic_DNA"/>
</dbReference>
<accession>Q9R3B4</accession>
<name>Q9R3B4_PSEAI</name>